<dbReference type="Proteomes" id="UP000053236">
    <property type="component" value="Unassembled WGS sequence"/>
</dbReference>
<sequence>MQESKSNKKRDKVQSVIVRVRKELIQENANIEVERLLTKHKEEPFTLMPPSRADIAEWVSTSWDNLSKRNDY</sequence>
<dbReference type="AlphaFoldDB" id="W2HCX3"/>
<evidence type="ECO:0000313" key="1">
    <source>
        <dbReference type="EMBL" id="ETK93098.1"/>
    </source>
</evidence>
<proteinExistence type="predicted"/>
<organism evidence="1">
    <name type="scientific">Phytophthora nicotianae</name>
    <name type="common">Potato buckeye rot agent</name>
    <name type="synonym">Phytophthora parasitica</name>
    <dbReference type="NCBI Taxonomy" id="4792"/>
    <lineage>
        <taxon>Eukaryota</taxon>
        <taxon>Sar</taxon>
        <taxon>Stramenopiles</taxon>
        <taxon>Oomycota</taxon>
        <taxon>Peronosporomycetes</taxon>
        <taxon>Peronosporales</taxon>
        <taxon>Peronosporaceae</taxon>
        <taxon>Phytophthora</taxon>
    </lineage>
</organism>
<protein>
    <recommendedName>
        <fullName evidence="2">DDE-1 domain-containing protein</fullName>
    </recommendedName>
</protein>
<gene>
    <name evidence="1" type="ORF">L915_03658</name>
</gene>
<evidence type="ECO:0008006" key="2">
    <source>
        <dbReference type="Google" id="ProtNLM"/>
    </source>
</evidence>
<accession>W2HCX3</accession>
<reference evidence="1" key="1">
    <citation type="submission" date="2013-11" db="EMBL/GenBank/DDBJ databases">
        <title>The Genome Sequence of Phytophthora parasitica CJ02B3.</title>
        <authorList>
            <consortium name="The Broad Institute Genomics Platform"/>
            <person name="Russ C."/>
            <person name="Tyler B."/>
            <person name="Panabieres F."/>
            <person name="Shan W."/>
            <person name="Tripathy S."/>
            <person name="Grunwald N."/>
            <person name="Machado M."/>
            <person name="Johnson C.S."/>
            <person name="Arredondo F."/>
            <person name="Hong C."/>
            <person name="Coffey M."/>
            <person name="Young S.K."/>
            <person name="Zeng Q."/>
            <person name="Gargeya S."/>
            <person name="Fitzgerald M."/>
            <person name="Abouelleil A."/>
            <person name="Alvarado L."/>
            <person name="Chapman S.B."/>
            <person name="Gainer-Dewar J."/>
            <person name="Goldberg J."/>
            <person name="Griggs A."/>
            <person name="Gujja S."/>
            <person name="Hansen M."/>
            <person name="Howarth C."/>
            <person name="Imamovic A."/>
            <person name="Ireland A."/>
            <person name="Larimer J."/>
            <person name="McCowan C."/>
            <person name="Murphy C."/>
            <person name="Pearson M."/>
            <person name="Poon T.W."/>
            <person name="Priest M."/>
            <person name="Roberts A."/>
            <person name="Saif S."/>
            <person name="Shea T."/>
            <person name="Sykes S."/>
            <person name="Wortman J."/>
            <person name="Nusbaum C."/>
            <person name="Birren B."/>
        </authorList>
    </citation>
    <scope>NUCLEOTIDE SEQUENCE [LARGE SCALE GENOMIC DNA]</scope>
    <source>
        <strain evidence="1">CJ02B3</strain>
    </source>
</reference>
<dbReference type="EMBL" id="KI685006">
    <property type="protein sequence ID" value="ETK93098.1"/>
    <property type="molecule type" value="Genomic_DNA"/>
</dbReference>
<name>W2HCX3_PHYNI</name>